<keyword evidence="1" id="KW-1133">Transmembrane helix</keyword>
<feature type="transmembrane region" description="Helical" evidence="1">
    <location>
        <begin position="51"/>
        <end position="69"/>
    </location>
</feature>
<sequence length="135" mass="15947">MWLVFCIFLFLIAGEEISWGERITGFGIESISEVNIQGETNFHNLPIFHNYLLDPVFEIGCLLLGWFGWRRFPKLDALPPKNLSLFFLFVALFYFYFDISWASTTEQIRNDQEIFEFLLASGLLTHCWNNFKKFL</sequence>
<reference evidence="3" key="1">
    <citation type="journal article" date="2014" name="Sci. Data">
        <title>Genomes of diverse isolates of the marine cyanobacterium Prochlorococcus.</title>
        <authorList>
            <person name="Biller S."/>
            <person name="Berube P."/>
            <person name="Thompson J."/>
            <person name="Kelly L."/>
            <person name="Roggensack S."/>
            <person name="Awad L."/>
            <person name="Roache-Johnson K."/>
            <person name="Ding H."/>
            <person name="Giovannoni S.J."/>
            <person name="Moore L.R."/>
            <person name="Chisholm S.W."/>
        </authorList>
    </citation>
    <scope>NUCLEOTIDE SEQUENCE [LARGE SCALE GENOMIC DNA]</scope>
    <source>
        <strain evidence="3">MIT 9201</strain>
    </source>
</reference>
<keyword evidence="1" id="KW-0812">Transmembrane</keyword>
<dbReference type="EMBL" id="JNAL01000003">
    <property type="protein sequence ID" value="KGF97970.1"/>
    <property type="molecule type" value="Genomic_DNA"/>
</dbReference>
<accession>A0A0A2A8T1</accession>
<dbReference type="STRING" id="93057.EU95_0071"/>
<evidence type="ECO:0000313" key="3">
    <source>
        <dbReference type="Proteomes" id="UP000030355"/>
    </source>
</evidence>
<dbReference type="Proteomes" id="UP000030355">
    <property type="component" value="Unassembled WGS sequence"/>
</dbReference>
<name>A0A0A2A8T1_PROMR</name>
<feature type="transmembrane region" description="Helical" evidence="1">
    <location>
        <begin position="114"/>
        <end position="131"/>
    </location>
</feature>
<evidence type="ECO:0000256" key="1">
    <source>
        <dbReference type="SAM" id="Phobius"/>
    </source>
</evidence>
<comment type="caution">
    <text evidence="2">The sequence shown here is derived from an EMBL/GenBank/DDBJ whole genome shotgun (WGS) entry which is preliminary data.</text>
</comment>
<proteinExistence type="predicted"/>
<evidence type="ECO:0000313" key="2">
    <source>
        <dbReference type="EMBL" id="KGF97970.1"/>
    </source>
</evidence>
<protein>
    <submittedName>
        <fullName evidence="2">Uncharacterized protein</fullName>
    </submittedName>
</protein>
<feature type="transmembrane region" description="Helical" evidence="1">
    <location>
        <begin position="81"/>
        <end position="102"/>
    </location>
</feature>
<organism evidence="2 3">
    <name type="scientific">Prochlorococcus marinus str. MIT 9201</name>
    <dbReference type="NCBI Taxonomy" id="93057"/>
    <lineage>
        <taxon>Bacteria</taxon>
        <taxon>Bacillati</taxon>
        <taxon>Cyanobacteriota</taxon>
        <taxon>Cyanophyceae</taxon>
        <taxon>Synechococcales</taxon>
        <taxon>Prochlorococcaceae</taxon>
        <taxon>Prochlorococcus</taxon>
    </lineage>
</organism>
<dbReference type="AlphaFoldDB" id="A0A0A2A8T1"/>
<gene>
    <name evidence="2" type="ORF">EU95_0071</name>
</gene>
<keyword evidence="1" id="KW-0472">Membrane</keyword>